<accession>A0ABU1EFW6</accession>
<feature type="coiled-coil region" evidence="1">
    <location>
        <begin position="151"/>
        <end position="208"/>
    </location>
</feature>
<evidence type="ECO:0000313" key="3">
    <source>
        <dbReference type="EMBL" id="MDR5587283.1"/>
    </source>
</evidence>
<gene>
    <name evidence="3" type="ORF">RGC78_07340</name>
</gene>
<feature type="region of interest" description="Disordered" evidence="2">
    <location>
        <begin position="23"/>
        <end position="43"/>
    </location>
</feature>
<name>A0ABU1EFW6_9CLOT</name>
<comment type="caution">
    <text evidence="3">The sequence shown here is derived from an EMBL/GenBank/DDBJ whole genome shotgun (WGS) entry which is preliminary data.</text>
</comment>
<evidence type="ECO:0000256" key="2">
    <source>
        <dbReference type="SAM" id="MobiDB-lite"/>
    </source>
</evidence>
<sequence length="216" mass="24604">MDLNNFSGIEELLNYLGYEKITEEDDESTESNESSNESNTSDCKCKIDPTAGASTNWCSKLNLDIPGGFQDINPILFVTLGEVIGNVISGQLPYNVANTISNLIILVGQIIETYGTQQQYYEIGPGRYFNYAYKNVENPFCNFDTKKEEGLNNANDLIKDENLKKGNLNEDKGLRQKYNNINDICFKLENLECEFNRIVTKMYELEKRIKKIENSK</sequence>
<proteinExistence type="predicted"/>
<dbReference type="Proteomes" id="UP001256646">
    <property type="component" value="Unassembled WGS sequence"/>
</dbReference>
<reference evidence="3 4" key="1">
    <citation type="submission" date="2023-09" db="EMBL/GenBank/DDBJ databases">
        <authorList>
            <person name="Zhai L."/>
        </authorList>
    </citation>
    <scope>NUCLEOTIDE SEQUENCE [LARGE SCALE GENOMIC DNA]</scope>
    <source>
        <strain evidence="3 4">5 N-1</strain>
    </source>
</reference>
<evidence type="ECO:0000256" key="1">
    <source>
        <dbReference type="SAM" id="Coils"/>
    </source>
</evidence>
<dbReference type="EMBL" id="JAVJAN010000016">
    <property type="protein sequence ID" value="MDR5587283.1"/>
    <property type="molecule type" value="Genomic_DNA"/>
</dbReference>
<keyword evidence="4" id="KW-1185">Reference proteome</keyword>
<dbReference type="RefSeq" id="WP_252213419.1">
    <property type="nucleotide sequence ID" value="NZ_JAVJAN010000016.1"/>
</dbReference>
<feature type="compositionally biased region" description="Low complexity" evidence="2">
    <location>
        <begin position="31"/>
        <end position="42"/>
    </location>
</feature>
<organism evidence="3 4">
    <name type="scientific">Clostridium aquiflavi</name>
    <dbReference type="NCBI Taxonomy" id="3073603"/>
    <lineage>
        <taxon>Bacteria</taxon>
        <taxon>Bacillati</taxon>
        <taxon>Bacillota</taxon>
        <taxon>Clostridia</taxon>
        <taxon>Eubacteriales</taxon>
        <taxon>Clostridiaceae</taxon>
        <taxon>Clostridium</taxon>
    </lineage>
</organism>
<evidence type="ECO:0000313" key="4">
    <source>
        <dbReference type="Proteomes" id="UP001256646"/>
    </source>
</evidence>
<keyword evidence="1" id="KW-0175">Coiled coil</keyword>
<protein>
    <submittedName>
        <fullName evidence="3">Uncharacterized protein</fullName>
    </submittedName>
</protein>